<feature type="transmembrane region" description="Helical" evidence="2">
    <location>
        <begin position="588"/>
        <end position="607"/>
    </location>
</feature>
<feature type="compositionally biased region" description="Basic and acidic residues" evidence="1">
    <location>
        <begin position="16"/>
        <end position="28"/>
    </location>
</feature>
<evidence type="ECO:0000313" key="4">
    <source>
        <dbReference type="Proteomes" id="UP001595751"/>
    </source>
</evidence>
<evidence type="ECO:0008006" key="5">
    <source>
        <dbReference type="Google" id="ProtNLM"/>
    </source>
</evidence>
<feature type="transmembrane region" description="Helical" evidence="2">
    <location>
        <begin position="290"/>
        <end position="308"/>
    </location>
</feature>
<feature type="transmembrane region" description="Helical" evidence="2">
    <location>
        <begin position="237"/>
        <end position="257"/>
    </location>
</feature>
<feature type="transmembrane region" description="Helical" evidence="2">
    <location>
        <begin position="315"/>
        <end position="333"/>
    </location>
</feature>
<evidence type="ECO:0000256" key="2">
    <source>
        <dbReference type="SAM" id="Phobius"/>
    </source>
</evidence>
<feature type="transmembrane region" description="Helical" evidence="2">
    <location>
        <begin position="442"/>
        <end position="472"/>
    </location>
</feature>
<keyword evidence="2" id="KW-0812">Transmembrane</keyword>
<keyword evidence="2" id="KW-0472">Membrane</keyword>
<feature type="transmembrane region" description="Helical" evidence="2">
    <location>
        <begin position="168"/>
        <end position="187"/>
    </location>
</feature>
<proteinExistence type="predicted"/>
<feature type="transmembrane region" description="Helical" evidence="2">
    <location>
        <begin position="99"/>
        <end position="122"/>
    </location>
</feature>
<comment type="caution">
    <text evidence="3">The sequence shown here is derived from an EMBL/GenBank/DDBJ whole genome shotgun (WGS) entry which is preliminary data.</text>
</comment>
<feature type="transmembrane region" description="Helical" evidence="2">
    <location>
        <begin position="369"/>
        <end position="387"/>
    </location>
</feature>
<protein>
    <recommendedName>
        <fullName evidence="5">Serine/threonine protein kinase</fullName>
    </recommendedName>
</protein>
<gene>
    <name evidence="3" type="ORF">ACFORJ_08300</name>
</gene>
<keyword evidence="4" id="KW-1185">Reference proteome</keyword>
<feature type="transmembrane region" description="Helical" evidence="2">
    <location>
        <begin position="207"/>
        <end position="225"/>
    </location>
</feature>
<sequence>MTGADSSIAGQAGHPTDVDARDPARDPGRAAALATARDSPADPLVRAGVVTGLVSSVVLPLLAWWAPGGGLAALAATFFAFTAAGPGLAALAVGRSRSLWAATAPATSLATVMLASLAQILLDAWSPPVTATVIGMIGAFASVEWLRRHPRTGSADPAGAVRSLRPDALTVVTLAVLAVALGMWVWATGRIELDDAGATGLIGVLPWQWFAALALIAGIFAVLLVPGLGRSGRVRHGLLFAAAASAAIIVTLTVNVADGGGVFGTGYVHVGFADAIDHRGALLRGFDARFSWPSFFTAVAAIGAWAGLPDTSAMVVYHPAVLMACYLPAIAVIGRALTGSARVGWLGALLFVFANWGQQDYFSPQSTALLLYLAVTAVVLHEMSLTWRDPAVAPAAGTTGGEGDVVKRGRIRRGAAAFAAMVRRTPAAPPGWTGRTVLAVEALLLLLAAALVTQHQLTPVALIIALGAWSLLGRTRHRGLWFGVGVVFAAWFAFGAYDWWTGHLGILLEGLGKPDQALASGLADRVRGDATYVAMQRFRIGWSAILAAGAFIGWLLLRGRFPLAAAAVPVIAPASLVLGQSYGGEMVLRVFLYASPFFAVLTAHALVRGLGRVAGRGLDDARRADGTTGASPDRPGTKVAAKAPGTARAKAREAVAVAAMAVVLAVAGAMGITARGVNVAFERTPSDVLAAARELLDIAPYRATVRPLALEGSLRVGRVGEIHHPPSRTDPDASEFTNLMRQAPGYVFLTSTREAYERIVNEAPEGYYADIARRLEASGRYRIVLRTDHVIVLERNASDGRALSENPGVGATEPRDRVEEPAAPEAPGDADPAAGAVAAAPETEGNR</sequence>
<feature type="region of interest" description="Disordered" evidence="1">
    <location>
        <begin position="1"/>
        <end position="35"/>
    </location>
</feature>
<organism evidence="3 4">
    <name type="scientific">Corynebacterium hansenii</name>
    <dbReference type="NCBI Taxonomy" id="394964"/>
    <lineage>
        <taxon>Bacteria</taxon>
        <taxon>Bacillati</taxon>
        <taxon>Actinomycetota</taxon>
        <taxon>Actinomycetes</taxon>
        <taxon>Mycobacteriales</taxon>
        <taxon>Corynebacteriaceae</taxon>
        <taxon>Corynebacterium</taxon>
    </lineage>
</organism>
<feature type="transmembrane region" description="Helical" evidence="2">
    <location>
        <begin position="540"/>
        <end position="557"/>
    </location>
</feature>
<feature type="region of interest" description="Disordered" evidence="1">
    <location>
        <begin position="621"/>
        <end position="644"/>
    </location>
</feature>
<dbReference type="EMBL" id="JBHRZN010000002">
    <property type="protein sequence ID" value="MFC3850164.1"/>
    <property type="molecule type" value="Genomic_DNA"/>
</dbReference>
<feature type="compositionally biased region" description="Low complexity" evidence="1">
    <location>
        <begin position="821"/>
        <end position="847"/>
    </location>
</feature>
<feature type="transmembrane region" description="Helical" evidence="2">
    <location>
        <begin position="564"/>
        <end position="582"/>
    </location>
</feature>
<feature type="transmembrane region" description="Helical" evidence="2">
    <location>
        <begin position="128"/>
        <end position="147"/>
    </location>
</feature>
<feature type="transmembrane region" description="Helical" evidence="2">
    <location>
        <begin position="71"/>
        <end position="92"/>
    </location>
</feature>
<dbReference type="Proteomes" id="UP001595751">
    <property type="component" value="Unassembled WGS sequence"/>
</dbReference>
<keyword evidence="2" id="KW-1133">Transmembrane helix</keyword>
<accession>A0ABV7ZPH1</accession>
<reference evidence="4" key="1">
    <citation type="journal article" date="2019" name="Int. J. Syst. Evol. Microbiol.">
        <title>The Global Catalogue of Microorganisms (GCM) 10K type strain sequencing project: providing services to taxonomists for standard genome sequencing and annotation.</title>
        <authorList>
            <consortium name="The Broad Institute Genomics Platform"/>
            <consortium name="The Broad Institute Genome Sequencing Center for Infectious Disease"/>
            <person name="Wu L."/>
            <person name="Ma J."/>
        </authorList>
    </citation>
    <scope>NUCLEOTIDE SEQUENCE [LARGE SCALE GENOMIC DNA]</scope>
    <source>
        <strain evidence="4">CCUG 53252</strain>
    </source>
</reference>
<feature type="region of interest" description="Disordered" evidence="1">
    <location>
        <begin position="801"/>
        <end position="847"/>
    </location>
</feature>
<evidence type="ECO:0000256" key="1">
    <source>
        <dbReference type="SAM" id="MobiDB-lite"/>
    </source>
</evidence>
<name>A0ABV7ZPH1_9CORY</name>
<evidence type="ECO:0000313" key="3">
    <source>
        <dbReference type="EMBL" id="MFC3850164.1"/>
    </source>
</evidence>
<dbReference type="RefSeq" id="WP_290289661.1">
    <property type="nucleotide sequence ID" value="NZ_CP047211.1"/>
</dbReference>
<feature type="transmembrane region" description="Helical" evidence="2">
    <location>
        <begin position="479"/>
        <end position="500"/>
    </location>
</feature>
<feature type="transmembrane region" description="Helical" evidence="2">
    <location>
        <begin position="654"/>
        <end position="674"/>
    </location>
</feature>
<feature type="transmembrane region" description="Helical" evidence="2">
    <location>
        <begin position="44"/>
        <end position="65"/>
    </location>
</feature>